<dbReference type="GO" id="GO:0050660">
    <property type="term" value="F:flavin adenine dinucleotide binding"/>
    <property type="evidence" value="ECO:0007669"/>
    <property type="project" value="InterPro"/>
</dbReference>
<evidence type="ECO:0000256" key="1">
    <source>
        <dbReference type="ARBA" id="ARBA00001974"/>
    </source>
</evidence>
<evidence type="ECO:0000256" key="6">
    <source>
        <dbReference type="ARBA" id="ARBA00023002"/>
    </source>
</evidence>
<dbReference type="EMBL" id="JACNJZ010000040">
    <property type="protein sequence ID" value="MBC8316560.1"/>
    <property type="molecule type" value="Genomic_DNA"/>
</dbReference>
<dbReference type="Pfam" id="PF02770">
    <property type="entry name" value="Acyl-CoA_dh_M"/>
    <property type="match status" value="1"/>
</dbReference>
<feature type="domain" description="Acyl-CoA dehydrogenase/oxidase C-terminal" evidence="10">
    <location>
        <begin position="228"/>
        <end position="376"/>
    </location>
</feature>
<dbReference type="InterPro" id="IPR009075">
    <property type="entry name" value="AcylCo_DH/oxidase_C"/>
</dbReference>
<dbReference type="InterPro" id="IPR013786">
    <property type="entry name" value="AcylCoA_DH/ox_N"/>
</dbReference>
<accession>A0A8J6NA77</accession>
<organism evidence="13 14">
    <name type="scientific">Candidatus Desulfobia pelagia</name>
    <dbReference type="NCBI Taxonomy" id="2841692"/>
    <lineage>
        <taxon>Bacteria</taxon>
        <taxon>Pseudomonadati</taxon>
        <taxon>Thermodesulfobacteriota</taxon>
        <taxon>Desulfobulbia</taxon>
        <taxon>Desulfobulbales</taxon>
        <taxon>Desulfobulbaceae</taxon>
        <taxon>Candidatus Desulfobia</taxon>
    </lineage>
</organism>
<comment type="subunit">
    <text evidence="3">Homotetramer.</text>
</comment>
<comment type="similarity">
    <text evidence="2 9">Belongs to the acyl-CoA dehydrogenase family.</text>
</comment>
<dbReference type="GO" id="GO:0003995">
    <property type="term" value="F:acyl-CoA dehydrogenase activity"/>
    <property type="evidence" value="ECO:0007669"/>
    <property type="project" value="InterPro"/>
</dbReference>
<evidence type="ECO:0000259" key="11">
    <source>
        <dbReference type="Pfam" id="PF02770"/>
    </source>
</evidence>
<dbReference type="SUPFAM" id="SSF47203">
    <property type="entry name" value="Acyl-CoA dehydrogenase C-terminal domain-like"/>
    <property type="match status" value="1"/>
</dbReference>
<name>A0A8J6NA77_9BACT</name>
<gene>
    <name evidence="13" type="ORF">H8E41_01545</name>
</gene>
<dbReference type="PANTHER" id="PTHR43884">
    <property type="entry name" value="ACYL-COA DEHYDROGENASE"/>
    <property type="match status" value="1"/>
</dbReference>
<dbReference type="FunFam" id="2.40.110.10:FF:000001">
    <property type="entry name" value="Acyl-CoA dehydrogenase, mitochondrial"/>
    <property type="match status" value="1"/>
</dbReference>
<dbReference type="Proteomes" id="UP000614424">
    <property type="component" value="Unassembled WGS sequence"/>
</dbReference>
<feature type="domain" description="Acyl-CoA oxidase/dehydrogenase middle" evidence="11">
    <location>
        <begin position="121"/>
        <end position="216"/>
    </location>
</feature>
<proteinExistence type="inferred from homology"/>
<dbReference type="InterPro" id="IPR046373">
    <property type="entry name" value="Acyl-CoA_Oxase/DH_mid-dom_sf"/>
</dbReference>
<dbReference type="Pfam" id="PF00441">
    <property type="entry name" value="Acyl-CoA_dh_1"/>
    <property type="match status" value="1"/>
</dbReference>
<evidence type="ECO:0000256" key="2">
    <source>
        <dbReference type="ARBA" id="ARBA00009347"/>
    </source>
</evidence>
<protein>
    <recommendedName>
        <fullName evidence="8">Cyclohex-1-ene-1-carbonyl-CoA dehydrogenase</fullName>
        <ecNumber evidence="7">1.3.8.10</ecNumber>
    </recommendedName>
</protein>
<evidence type="ECO:0000256" key="3">
    <source>
        <dbReference type="ARBA" id="ARBA00011881"/>
    </source>
</evidence>
<dbReference type="Gene3D" id="1.10.540.10">
    <property type="entry name" value="Acyl-CoA dehydrogenase/oxidase, N-terminal domain"/>
    <property type="match status" value="1"/>
</dbReference>
<dbReference type="InterPro" id="IPR037069">
    <property type="entry name" value="AcylCoA_DH/ox_N_sf"/>
</dbReference>
<evidence type="ECO:0000256" key="8">
    <source>
        <dbReference type="ARBA" id="ARBA00072305"/>
    </source>
</evidence>
<evidence type="ECO:0000256" key="9">
    <source>
        <dbReference type="RuleBase" id="RU362125"/>
    </source>
</evidence>
<sequence length="385" mass="41983">MDYFLTEEQQMIVDLSRQITDELIIPQRAALDESEEYPTEILDAIAQADLFGLYVPEEYGGLGLGTFDIVLALEEFGRGCVAVATAFAASALGAYPILISGSDELKEKYLPVIATGEKKAAFALTEANAGSDASGIQTTAVLDGDEWVLNGTKQWITNAGQAKIYTVIAITDRSKGPRGASMFVVEDTDPGFSYGPKEKKLGIRCSSTRELIFKDCRIPKDRLIGRQGTGFITVMKTLDKSRPGIAILGVGLGQAALDEAVTYAKQRVQFGKPIISFQAVQHILADMAIQLEAARSLVYSASKHIDAHPKDMSKASSMCKVFATDMAMKVTVDAVQVLGGYGYMREYPVEKMMRDAKILQIYEGTNQIQRNVVGQELNKEYTKKG</sequence>
<dbReference type="EC" id="1.3.8.10" evidence="7"/>
<dbReference type="SUPFAM" id="SSF56645">
    <property type="entry name" value="Acyl-CoA dehydrogenase NM domain-like"/>
    <property type="match status" value="1"/>
</dbReference>
<comment type="caution">
    <text evidence="13">The sequence shown here is derived from an EMBL/GenBank/DDBJ whole genome shotgun (WGS) entry which is preliminary data.</text>
</comment>
<keyword evidence="5 9" id="KW-0274">FAD</keyword>
<evidence type="ECO:0000256" key="7">
    <source>
        <dbReference type="ARBA" id="ARBA00066362"/>
    </source>
</evidence>
<evidence type="ECO:0000259" key="12">
    <source>
        <dbReference type="Pfam" id="PF02771"/>
    </source>
</evidence>
<dbReference type="InterPro" id="IPR006089">
    <property type="entry name" value="Acyl-CoA_DH_CS"/>
</dbReference>
<evidence type="ECO:0000256" key="4">
    <source>
        <dbReference type="ARBA" id="ARBA00022630"/>
    </source>
</evidence>
<reference evidence="13 14" key="1">
    <citation type="submission" date="2020-08" db="EMBL/GenBank/DDBJ databases">
        <title>Bridging the membrane lipid divide: bacteria of the FCB group superphylum have the potential to synthesize archaeal ether lipids.</title>
        <authorList>
            <person name="Villanueva L."/>
            <person name="Von Meijenfeldt F.A.B."/>
            <person name="Westbye A.B."/>
            <person name="Yadav S."/>
            <person name="Hopmans E.C."/>
            <person name="Dutilh B.E."/>
            <person name="Sinninghe Damste J.S."/>
        </authorList>
    </citation>
    <scope>NUCLEOTIDE SEQUENCE [LARGE SCALE GENOMIC DNA]</scope>
    <source>
        <strain evidence="13">NIOZ-UU47</strain>
    </source>
</reference>
<dbReference type="InterPro" id="IPR009100">
    <property type="entry name" value="AcylCoA_DH/oxidase_NM_dom_sf"/>
</dbReference>
<evidence type="ECO:0000313" key="14">
    <source>
        <dbReference type="Proteomes" id="UP000614424"/>
    </source>
</evidence>
<keyword evidence="4 9" id="KW-0285">Flavoprotein</keyword>
<dbReference type="PROSITE" id="PS00073">
    <property type="entry name" value="ACYL_COA_DH_2"/>
    <property type="match status" value="1"/>
</dbReference>
<dbReference type="InterPro" id="IPR006091">
    <property type="entry name" value="Acyl-CoA_Oxase/DH_mid-dom"/>
</dbReference>
<feature type="domain" description="Acyl-CoA dehydrogenase/oxidase N-terminal" evidence="12">
    <location>
        <begin position="6"/>
        <end position="117"/>
    </location>
</feature>
<keyword evidence="6 9" id="KW-0560">Oxidoreductase</keyword>
<comment type="cofactor">
    <cofactor evidence="1 9">
        <name>FAD</name>
        <dbReference type="ChEBI" id="CHEBI:57692"/>
    </cofactor>
</comment>
<dbReference type="PROSITE" id="PS00072">
    <property type="entry name" value="ACYL_COA_DH_1"/>
    <property type="match status" value="1"/>
</dbReference>
<evidence type="ECO:0000259" key="10">
    <source>
        <dbReference type="Pfam" id="PF00441"/>
    </source>
</evidence>
<dbReference type="Pfam" id="PF02771">
    <property type="entry name" value="Acyl-CoA_dh_N"/>
    <property type="match status" value="1"/>
</dbReference>
<dbReference type="FunFam" id="1.20.140.10:FF:000004">
    <property type="entry name" value="Acyl-CoA dehydrogenase FadE25"/>
    <property type="match status" value="1"/>
</dbReference>
<dbReference type="Gene3D" id="2.40.110.10">
    <property type="entry name" value="Butyryl-CoA Dehydrogenase, subunit A, domain 2"/>
    <property type="match status" value="1"/>
</dbReference>
<evidence type="ECO:0000256" key="5">
    <source>
        <dbReference type="ARBA" id="ARBA00022827"/>
    </source>
</evidence>
<dbReference type="PIRSF" id="PIRSF016578">
    <property type="entry name" value="HsaA"/>
    <property type="match status" value="1"/>
</dbReference>
<dbReference type="AlphaFoldDB" id="A0A8J6NA77"/>
<dbReference type="PANTHER" id="PTHR43884:SF12">
    <property type="entry name" value="ISOVALERYL-COA DEHYDROGENASE, MITOCHONDRIAL-RELATED"/>
    <property type="match status" value="1"/>
</dbReference>
<dbReference type="Gene3D" id="1.20.140.10">
    <property type="entry name" value="Butyryl-CoA Dehydrogenase, subunit A, domain 3"/>
    <property type="match status" value="1"/>
</dbReference>
<dbReference type="InterPro" id="IPR036250">
    <property type="entry name" value="AcylCo_DH-like_C"/>
</dbReference>
<evidence type="ECO:0000313" key="13">
    <source>
        <dbReference type="EMBL" id="MBC8316560.1"/>
    </source>
</evidence>